<organism evidence="2 3">
    <name type="scientific">Cryphonectria parasitica (strain ATCC 38755 / EP155)</name>
    <dbReference type="NCBI Taxonomy" id="660469"/>
    <lineage>
        <taxon>Eukaryota</taxon>
        <taxon>Fungi</taxon>
        <taxon>Dikarya</taxon>
        <taxon>Ascomycota</taxon>
        <taxon>Pezizomycotina</taxon>
        <taxon>Sordariomycetes</taxon>
        <taxon>Sordariomycetidae</taxon>
        <taxon>Diaporthales</taxon>
        <taxon>Cryphonectriaceae</taxon>
        <taxon>Cryphonectria-Endothia species complex</taxon>
        <taxon>Cryphonectria</taxon>
    </lineage>
</organism>
<protein>
    <submittedName>
        <fullName evidence="2">Uncharacterized protein</fullName>
    </submittedName>
</protein>
<feature type="compositionally biased region" description="Low complexity" evidence="1">
    <location>
        <begin position="256"/>
        <end position="265"/>
    </location>
</feature>
<proteinExistence type="predicted"/>
<feature type="compositionally biased region" description="Basic and acidic residues" evidence="1">
    <location>
        <begin position="244"/>
        <end position="255"/>
    </location>
</feature>
<gene>
    <name evidence="2" type="ORF">M406DRAFT_74871</name>
</gene>
<dbReference type="OrthoDB" id="10562848at2759"/>
<feature type="compositionally biased region" description="Basic and acidic residues" evidence="1">
    <location>
        <begin position="130"/>
        <end position="168"/>
    </location>
</feature>
<dbReference type="EMBL" id="MU032351">
    <property type="protein sequence ID" value="KAF3761948.1"/>
    <property type="molecule type" value="Genomic_DNA"/>
</dbReference>
<sequence>MTSKEIKTVMRAAAHKIKEGAGKAKKKITDQLAKHHLLGRTRYKSWELEELGRKYWTRPEGCSEDSYRHRPRKRNSTWWHNCDKSSDSCQREAAKYPKLQHHPTIYREQPRGTSAYFSPTGRHLDSYMEEIAQHARGEVTQDTKDKRKPGTRDRTKKKEAPPIHDPKGKRPMIYPEEEAPKEPKGRTQPPINKAPAKTPRAKKPPTTASKPQPRPPRDPNKPRKPRPDPRRKKPGDLVGGPSSDPHKPLARKLADTRLPLGTLTETTEESIY</sequence>
<dbReference type="RefSeq" id="XP_040772927.1">
    <property type="nucleotide sequence ID" value="XM_040925774.1"/>
</dbReference>
<feature type="region of interest" description="Disordered" evidence="1">
    <location>
        <begin position="130"/>
        <end position="272"/>
    </location>
</feature>
<evidence type="ECO:0000256" key="1">
    <source>
        <dbReference type="SAM" id="MobiDB-lite"/>
    </source>
</evidence>
<name>A0A9P4XW02_CRYP1</name>
<dbReference type="AlphaFoldDB" id="A0A9P4XW02"/>
<feature type="compositionally biased region" description="Basic and acidic residues" evidence="1">
    <location>
        <begin position="215"/>
        <end position="228"/>
    </location>
</feature>
<keyword evidence="3" id="KW-1185">Reference proteome</keyword>
<dbReference type="GeneID" id="63842903"/>
<dbReference type="Proteomes" id="UP000803844">
    <property type="component" value="Unassembled WGS sequence"/>
</dbReference>
<evidence type="ECO:0000313" key="2">
    <source>
        <dbReference type="EMBL" id="KAF3761948.1"/>
    </source>
</evidence>
<reference evidence="2" key="1">
    <citation type="journal article" date="2020" name="Phytopathology">
        <title>Genome sequence of the chestnut blight fungus Cryphonectria parasitica EP155: A fundamental resource for an archetypical invasive plant pathogen.</title>
        <authorList>
            <person name="Crouch J.A."/>
            <person name="Dawe A."/>
            <person name="Aerts A."/>
            <person name="Barry K."/>
            <person name="Churchill A.C.L."/>
            <person name="Grimwood J."/>
            <person name="Hillman B."/>
            <person name="Milgroom M.G."/>
            <person name="Pangilinan J."/>
            <person name="Smith M."/>
            <person name="Salamov A."/>
            <person name="Schmutz J."/>
            <person name="Yadav J."/>
            <person name="Grigoriev I.V."/>
            <person name="Nuss D."/>
        </authorList>
    </citation>
    <scope>NUCLEOTIDE SEQUENCE</scope>
    <source>
        <strain evidence="2">EP155</strain>
    </source>
</reference>
<evidence type="ECO:0000313" key="3">
    <source>
        <dbReference type="Proteomes" id="UP000803844"/>
    </source>
</evidence>
<feature type="compositionally biased region" description="Low complexity" evidence="1">
    <location>
        <begin position="193"/>
        <end position="211"/>
    </location>
</feature>
<comment type="caution">
    <text evidence="2">The sequence shown here is derived from an EMBL/GenBank/DDBJ whole genome shotgun (WGS) entry which is preliminary data.</text>
</comment>
<accession>A0A9P4XW02</accession>